<dbReference type="Proteomes" id="UP001303046">
    <property type="component" value="Unassembled WGS sequence"/>
</dbReference>
<evidence type="ECO:0000256" key="3">
    <source>
        <dbReference type="ARBA" id="ARBA00022989"/>
    </source>
</evidence>
<dbReference type="CDD" id="cd14978">
    <property type="entry name" value="7tmA_FMRFamide_R-like"/>
    <property type="match status" value="1"/>
</dbReference>
<name>A0ABR1D1Z5_NECAM</name>
<reference evidence="7 8" key="1">
    <citation type="submission" date="2023-08" db="EMBL/GenBank/DDBJ databases">
        <title>A Necator americanus chromosomal reference genome.</title>
        <authorList>
            <person name="Ilik V."/>
            <person name="Petrzelkova K.J."/>
            <person name="Pardy F."/>
            <person name="Fuh T."/>
            <person name="Niatou-Singa F.S."/>
            <person name="Gouil Q."/>
            <person name="Baker L."/>
            <person name="Ritchie M.E."/>
            <person name="Jex A.R."/>
            <person name="Gazzola D."/>
            <person name="Li H."/>
            <person name="Toshio Fujiwara R."/>
            <person name="Zhan B."/>
            <person name="Aroian R.V."/>
            <person name="Pafco B."/>
            <person name="Schwarz E.M."/>
        </authorList>
    </citation>
    <scope>NUCLEOTIDE SEQUENCE [LARGE SCALE GENOMIC DNA]</scope>
    <source>
        <strain evidence="7 8">Aroian</strain>
        <tissue evidence="7">Whole animal</tissue>
    </source>
</reference>
<feature type="transmembrane region" description="Helical" evidence="5">
    <location>
        <begin position="12"/>
        <end position="36"/>
    </location>
</feature>
<feature type="transmembrane region" description="Helical" evidence="5">
    <location>
        <begin position="167"/>
        <end position="192"/>
    </location>
</feature>
<evidence type="ECO:0000256" key="1">
    <source>
        <dbReference type="ARBA" id="ARBA00004370"/>
    </source>
</evidence>
<comment type="caution">
    <text evidence="7">The sequence shown here is derived from an EMBL/GenBank/DDBJ whole genome shotgun (WGS) entry which is preliminary data.</text>
</comment>
<organism evidence="7 8">
    <name type="scientific">Necator americanus</name>
    <name type="common">Human hookworm</name>
    <dbReference type="NCBI Taxonomy" id="51031"/>
    <lineage>
        <taxon>Eukaryota</taxon>
        <taxon>Metazoa</taxon>
        <taxon>Ecdysozoa</taxon>
        <taxon>Nematoda</taxon>
        <taxon>Chromadorea</taxon>
        <taxon>Rhabditida</taxon>
        <taxon>Rhabditina</taxon>
        <taxon>Rhabditomorpha</taxon>
        <taxon>Strongyloidea</taxon>
        <taxon>Ancylostomatidae</taxon>
        <taxon>Bunostominae</taxon>
        <taxon>Necator</taxon>
    </lineage>
</organism>
<feature type="transmembrane region" description="Helical" evidence="5">
    <location>
        <begin position="241"/>
        <end position="269"/>
    </location>
</feature>
<dbReference type="InterPro" id="IPR017452">
    <property type="entry name" value="GPCR_Rhodpsn_7TM"/>
</dbReference>
<evidence type="ECO:0000313" key="8">
    <source>
        <dbReference type="Proteomes" id="UP001303046"/>
    </source>
</evidence>
<accession>A0ABR1D1Z5</accession>
<dbReference type="EMBL" id="JAVFWL010000003">
    <property type="protein sequence ID" value="KAK6744568.1"/>
    <property type="molecule type" value="Genomic_DNA"/>
</dbReference>
<keyword evidence="8" id="KW-1185">Reference proteome</keyword>
<dbReference type="PANTHER" id="PTHR46895:SF5">
    <property type="entry name" value="G-PROTEIN COUPLED RECEPTORS FAMILY 1 PROFILE DOMAIN-CONTAINING PROTEIN"/>
    <property type="match status" value="1"/>
</dbReference>
<feature type="transmembrane region" description="Helical" evidence="5">
    <location>
        <begin position="56"/>
        <end position="78"/>
    </location>
</feature>
<proteinExistence type="predicted"/>
<dbReference type="InterPro" id="IPR000276">
    <property type="entry name" value="GPCR_Rhodpsn"/>
</dbReference>
<evidence type="ECO:0000313" key="7">
    <source>
        <dbReference type="EMBL" id="KAK6744568.1"/>
    </source>
</evidence>
<evidence type="ECO:0000259" key="6">
    <source>
        <dbReference type="PROSITE" id="PS50262"/>
    </source>
</evidence>
<evidence type="ECO:0000256" key="5">
    <source>
        <dbReference type="SAM" id="Phobius"/>
    </source>
</evidence>
<dbReference type="Gene3D" id="1.20.1070.10">
    <property type="entry name" value="Rhodopsin 7-helix transmembrane proteins"/>
    <property type="match status" value="1"/>
</dbReference>
<dbReference type="SUPFAM" id="SSF81321">
    <property type="entry name" value="Family A G protein-coupled receptor-like"/>
    <property type="match status" value="1"/>
</dbReference>
<feature type="transmembrane region" description="Helical" evidence="5">
    <location>
        <begin position="281"/>
        <end position="304"/>
    </location>
</feature>
<dbReference type="PANTHER" id="PTHR46895">
    <property type="entry name" value="PROTEIN CBG20548-RELATED"/>
    <property type="match status" value="1"/>
</dbReference>
<dbReference type="PROSITE" id="PS50262">
    <property type="entry name" value="G_PROTEIN_RECEP_F1_2"/>
    <property type="match status" value="1"/>
</dbReference>
<keyword evidence="4 5" id="KW-0472">Membrane</keyword>
<gene>
    <name evidence="7" type="primary">Necator_chrIII.g12114</name>
    <name evidence="7" type="ORF">RB195_011348</name>
</gene>
<keyword evidence="3 5" id="KW-1133">Transmembrane helix</keyword>
<protein>
    <recommendedName>
        <fullName evidence="6">G-protein coupled receptors family 1 profile domain-containing protein</fullName>
    </recommendedName>
</protein>
<dbReference type="PRINTS" id="PR00237">
    <property type="entry name" value="GPCRRHODOPSN"/>
</dbReference>
<evidence type="ECO:0000256" key="4">
    <source>
        <dbReference type="ARBA" id="ARBA00023136"/>
    </source>
</evidence>
<keyword evidence="2 5" id="KW-0812">Transmembrane</keyword>
<evidence type="ECO:0000256" key="2">
    <source>
        <dbReference type="ARBA" id="ARBA00022692"/>
    </source>
</evidence>
<feature type="transmembrane region" description="Helical" evidence="5">
    <location>
        <begin position="99"/>
        <end position="119"/>
    </location>
</feature>
<comment type="subcellular location">
    <subcellularLocation>
        <location evidence="1">Membrane</location>
    </subcellularLocation>
</comment>
<sequence length="480" mass="53449">MVLVSNDLMSRANIFLACLAVCDVCFLILMIPHSMGNFDYFAFSLLFRYLYLRSKVHLVAFANWTSAVSIWLVVGVCFERVIGVRSPLHRLAAPSKRRLAAGLLLLLSACAALTCYNHVSQQCFMKLFCHETQWISMCLDVNTNAWQGNSTNPSSHLLRQYVKWMRAANVALVVAIPLVFLVVLNTMLMYYVKKRSFFLYASLSKVSRRMQQEGQASLPFVSSLFRRHSDQLVQQKMEHRVAVTVCAVVTSFTITQAPSAVVLFLMSIWDDRPFRSPGQWYNLQVITSFLVIVGKCLNFVVFCLSSENFRQKLLVTLRARCGGISEEKRCHSVVTTYTRCDSRDSRILSAKKSFQSLPINPLVGNPFGMPSPYGLNPLYDGYMMGYGMNGLGMGIPYGGYGMYGMNGMMNGMNGMNGMNTMNGMNGGMNGMQNTGTINNGNTMRSNRISGSRTRYGSYNQGCGGGCSSGGWLDAKKLKKA</sequence>
<feature type="domain" description="G-protein coupled receptors family 1 profile" evidence="6">
    <location>
        <begin position="1"/>
        <end position="302"/>
    </location>
</feature>